<sequence>MQMDSHKTKNSNIISIFSGRPVREEQESRIIRIAPECDGLSMLYTNNGCSNKLFRMSILCWALRDNGEIDALVPWLEELRPCQLLNDPLDGRWEGFFEPSNEYIFDEAPLHQVNSLHQSAEYFATEADCDDVILQEFADTIGTHALLCEEKSHSITLTEVLSWRLLADGRIQAMLIDEEKITSTPVLPGDPCLYPSTENPSFRYFFQHHIANQIKDQDPDTLSAISILLTRAATDTPPH</sequence>
<dbReference type="AlphaFoldDB" id="A0A3N2DYX5"/>
<name>A0A3N2DYX5_9GAMM</name>
<proteinExistence type="predicted"/>
<accession>A0A3N2DYX5</accession>
<dbReference type="RefSeq" id="WP_245980632.1">
    <property type="nucleotide sequence ID" value="NZ_RKHR01000003.1"/>
</dbReference>
<protein>
    <submittedName>
        <fullName evidence="1">Uncharacterized protein</fullName>
    </submittedName>
</protein>
<dbReference type="Proteomes" id="UP000275394">
    <property type="component" value="Unassembled WGS sequence"/>
</dbReference>
<reference evidence="1 2" key="1">
    <citation type="submission" date="2018-11" db="EMBL/GenBank/DDBJ databases">
        <title>Genomic Encyclopedia of Type Strains, Phase IV (KMG-IV): sequencing the most valuable type-strain genomes for metagenomic binning, comparative biology and taxonomic classification.</title>
        <authorList>
            <person name="Goeker M."/>
        </authorList>
    </citation>
    <scope>NUCLEOTIDE SEQUENCE [LARGE SCALE GENOMIC DNA]</scope>
    <source>
        <strain evidence="1 2">DSM 100316</strain>
    </source>
</reference>
<comment type="caution">
    <text evidence="1">The sequence shown here is derived from an EMBL/GenBank/DDBJ whole genome shotgun (WGS) entry which is preliminary data.</text>
</comment>
<gene>
    <name evidence="1" type="ORF">EDC56_0550</name>
</gene>
<keyword evidence="2" id="KW-1185">Reference proteome</keyword>
<evidence type="ECO:0000313" key="1">
    <source>
        <dbReference type="EMBL" id="ROS05028.1"/>
    </source>
</evidence>
<dbReference type="EMBL" id="RKHR01000003">
    <property type="protein sequence ID" value="ROS05028.1"/>
    <property type="molecule type" value="Genomic_DNA"/>
</dbReference>
<evidence type="ECO:0000313" key="2">
    <source>
        <dbReference type="Proteomes" id="UP000275394"/>
    </source>
</evidence>
<organism evidence="1 2">
    <name type="scientific">Sinobacterium caligoides</name>
    <dbReference type="NCBI Taxonomy" id="933926"/>
    <lineage>
        <taxon>Bacteria</taxon>
        <taxon>Pseudomonadati</taxon>
        <taxon>Pseudomonadota</taxon>
        <taxon>Gammaproteobacteria</taxon>
        <taxon>Cellvibrionales</taxon>
        <taxon>Spongiibacteraceae</taxon>
        <taxon>Sinobacterium</taxon>
    </lineage>
</organism>